<dbReference type="Proteomes" id="UP000187203">
    <property type="component" value="Unassembled WGS sequence"/>
</dbReference>
<organism evidence="1 2">
    <name type="scientific">Corchorus olitorius</name>
    <dbReference type="NCBI Taxonomy" id="93759"/>
    <lineage>
        <taxon>Eukaryota</taxon>
        <taxon>Viridiplantae</taxon>
        <taxon>Streptophyta</taxon>
        <taxon>Embryophyta</taxon>
        <taxon>Tracheophyta</taxon>
        <taxon>Spermatophyta</taxon>
        <taxon>Magnoliopsida</taxon>
        <taxon>eudicotyledons</taxon>
        <taxon>Gunneridae</taxon>
        <taxon>Pentapetalae</taxon>
        <taxon>rosids</taxon>
        <taxon>malvids</taxon>
        <taxon>Malvales</taxon>
        <taxon>Malvaceae</taxon>
        <taxon>Grewioideae</taxon>
        <taxon>Apeibeae</taxon>
        <taxon>Corchorus</taxon>
    </lineage>
</organism>
<gene>
    <name evidence="1" type="ORF">COLO4_03916</name>
</gene>
<evidence type="ECO:0000313" key="1">
    <source>
        <dbReference type="EMBL" id="OMP11286.1"/>
    </source>
</evidence>
<name>A0A1R3KW47_9ROSI</name>
<comment type="caution">
    <text evidence="1">The sequence shown here is derived from an EMBL/GenBank/DDBJ whole genome shotgun (WGS) entry which is preliminary data.</text>
</comment>
<dbReference type="EMBL" id="AWUE01010806">
    <property type="protein sequence ID" value="OMP11286.1"/>
    <property type="molecule type" value="Genomic_DNA"/>
</dbReference>
<evidence type="ECO:0000313" key="2">
    <source>
        <dbReference type="Proteomes" id="UP000187203"/>
    </source>
</evidence>
<proteinExistence type="predicted"/>
<accession>A0A1R3KW47</accession>
<protein>
    <submittedName>
        <fullName evidence="1">Uncharacterized protein</fullName>
    </submittedName>
</protein>
<keyword evidence="2" id="KW-1185">Reference proteome</keyword>
<sequence>MYLTKKPTKKIRQKHRNLQKLSLIWLDTPNPCETRCLLRLETSQEIRSIGLFWKSLLNGRAAIRDVNVIPYSKVLEKATTGQLEKGSGSFPSPANDAGIFRWHPNYSI</sequence>
<dbReference type="AlphaFoldDB" id="A0A1R3KW47"/>
<reference evidence="2" key="1">
    <citation type="submission" date="2013-09" db="EMBL/GenBank/DDBJ databases">
        <title>Corchorus olitorius genome sequencing.</title>
        <authorList>
            <person name="Alam M."/>
            <person name="Haque M.S."/>
            <person name="Islam M.S."/>
            <person name="Emdad E.M."/>
            <person name="Islam M.M."/>
            <person name="Ahmed B."/>
            <person name="Halim A."/>
            <person name="Hossen Q.M.M."/>
            <person name="Hossain M.Z."/>
            <person name="Ahmed R."/>
            <person name="Khan M.M."/>
            <person name="Islam R."/>
            <person name="Rashid M.M."/>
            <person name="Khan S.A."/>
            <person name="Rahman M.S."/>
            <person name="Alam M."/>
            <person name="Yahiya A.S."/>
            <person name="Khan M.S."/>
            <person name="Azam M.S."/>
            <person name="Haque T."/>
            <person name="Lashkar M.Z.H."/>
            <person name="Akhand A.I."/>
            <person name="Morshed G."/>
            <person name="Roy S."/>
            <person name="Uddin K.S."/>
            <person name="Rabeya T."/>
            <person name="Hossain A.S."/>
            <person name="Chowdhury A."/>
            <person name="Snigdha A.R."/>
            <person name="Mortoza M.S."/>
            <person name="Matin S.A."/>
            <person name="Hoque S.M.E."/>
            <person name="Islam M.K."/>
            <person name="Roy D.K."/>
            <person name="Haider R."/>
            <person name="Moosa M.M."/>
            <person name="Elias S.M."/>
            <person name="Hasan A.M."/>
            <person name="Jahan S."/>
            <person name="Shafiuddin M."/>
            <person name="Mahmood N."/>
            <person name="Shommy N.S."/>
        </authorList>
    </citation>
    <scope>NUCLEOTIDE SEQUENCE [LARGE SCALE GENOMIC DNA]</scope>
    <source>
        <strain evidence="2">cv. O-4</strain>
    </source>
</reference>